<comment type="caution">
    <text evidence="1">The sequence shown here is derived from an EMBL/GenBank/DDBJ whole genome shotgun (WGS) entry which is preliminary data.</text>
</comment>
<reference evidence="1" key="2">
    <citation type="submission" date="2022-01" db="EMBL/GenBank/DDBJ databases">
        <authorList>
            <person name="Yamashiro T."/>
            <person name="Shiraishi A."/>
            <person name="Satake H."/>
            <person name="Nakayama K."/>
        </authorList>
    </citation>
    <scope>NUCLEOTIDE SEQUENCE</scope>
</reference>
<keyword evidence="2" id="KW-1185">Reference proteome</keyword>
<gene>
    <name evidence="1" type="ORF">Tco_1081105</name>
</gene>
<organism evidence="1 2">
    <name type="scientific">Tanacetum coccineum</name>
    <dbReference type="NCBI Taxonomy" id="301880"/>
    <lineage>
        <taxon>Eukaryota</taxon>
        <taxon>Viridiplantae</taxon>
        <taxon>Streptophyta</taxon>
        <taxon>Embryophyta</taxon>
        <taxon>Tracheophyta</taxon>
        <taxon>Spermatophyta</taxon>
        <taxon>Magnoliopsida</taxon>
        <taxon>eudicotyledons</taxon>
        <taxon>Gunneridae</taxon>
        <taxon>Pentapetalae</taxon>
        <taxon>asterids</taxon>
        <taxon>campanulids</taxon>
        <taxon>Asterales</taxon>
        <taxon>Asteraceae</taxon>
        <taxon>Asteroideae</taxon>
        <taxon>Anthemideae</taxon>
        <taxon>Anthemidinae</taxon>
        <taxon>Tanacetum</taxon>
    </lineage>
</organism>
<protein>
    <submittedName>
        <fullName evidence="1">Uncharacterized protein</fullName>
    </submittedName>
</protein>
<accession>A0ABQ5HWN7</accession>
<evidence type="ECO:0000313" key="1">
    <source>
        <dbReference type="EMBL" id="GJT92260.1"/>
    </source>
</evidence>
<name>A0ABQ5HWN7_9ASTR</name>
<dbReference type="EMBL" id="BQNB010020092">
    <property type="protein sequence ID" value="GJT92260.1"/>
    <property type="molecule type" value="Genomic_DNA"/>
</dbReference>
<dbReference type="Proteomes" id="UP001151760">
    <property type="component" value="Unassembled WGS sequence"/>
</dbReference>
<evidence type="ECO:0000313" key="2">
    <source>
        <dbReference type="Proteomes" id="UP001151760"/>
    </source>
</evidence>
<sequence length="98" mass="10877">MPPKRSEGEELEYPFFEGDCSSFDEWGDYGVAGDDYEGPPVFDDDQYEEEIVSGDVGKGFVDNYPNFQEDENNVSSSGVVLGVKVESIDNFIDTSIGR</sequence>
<proteinExistence type="predicted"/>
<reference evidence="1" key="1">
    <citation type="journal article" date="2022" name="Int. J. Mol. Sci.">
        <title>Draft Genome of Tanacetum Coccineum: Genomic Comparison of Closely Related Tanacetum-Family Plants.</title>
        <authorList>
            <person name="Yamashiro T."/>
            <person name="Shiraishi A."/>
            <person name="Nakayama K."/>
            <person name="Satake H."/>
        </authorList>
    </citation>
    <scope>NUCLEOTIDE SEQUENCE</scope>
</reference>